<keyword evidence="1" id="KW-0812">Transmembrane</keyword>
<dbReference type="InterPro" id="IPR020185">
    <property type="entry name" value="Spore_morphogenesis_YwcE"/>
</dbReference>
<evidence type="ECO:0000313" key="2">
    <source>
        <dbReference type="EMBL" id="SDB91827.1"/>
    </source>
</evidence>
<feature type="transmembrane region" description="Helical" evidence="1">
    <location>
        <begin position="51"/>
        <end position="74"/>
    </location>
</feature>
<dbReference type="AlphaFoldDB" id="A0A1G6HBZ6"/>
<keyword evidence="1" id="KW-1133">Transmembrane helix</keyword>
<dbReference type="RefSeq" id="WP_090775021.1">
    <property type="nucleotide sequence ID" value="NZ_FMYM01000003.1"/>
</dbReference>
<accession>A0A1G6HBZ6</accession>
<sequence>MDLFFAYMLVASATPLFLWLEHRKIAFMSIPFILIMWGLFASFLMEFTPQTTFVVAFLLNVLIAHVAAFLLYTYPYLQKRKVRTTIRSK</sequence>
<organism evidence="2 3">
    <name type="scientific">Shouchella lonarensis</name>
    <dbReference type="NCBI Taxonomy" id="1464122"/>
    <lineage>
        <taxon>Bacteria</taxon>
        <taxon>Bacillati</taxon>
        <taxon>Bacillota</taxon>
        <taxon>Bacilli</taxon>
        <taxon>Bacillales</taxon>
        <taxon>Bacillaceae</taxon>
        <taxon>Shouchella</taxon>
    </lineage>
</organism>
<evidence type="ECO:0000256" key="1">
    <source>
        <dbReference type="SAM" id="Phobius"/>
    </source>
</evidence>
<protein>
    <submittedName>
        <fullName evidence="2">Holin, BSH family</fullName>
    </submittedName>
</protein>
<keyword evidence="3" id="KW-1185">Reference proteome</keyword>
<proteinExistence type="predicted"/>
<reference evidence="3" key="1">
    <citation type="submission" date="2016-09" db="EMBL/GenBank/DDBJ databases">
        <authorList>
            <person name="Varghese N."/>
            <person name="Submissions S."/>
        </authorList>
    </citation>
    <scope>NUCLEOTIDE SEQUENCE [LARGE SCALE GENOMIC DNA]</scope>
    <source>
        <strain evidence="3">25nlg</strain>
    </source>
</reference>
<feature type="transmembrane region" description="Helical" evidence="1">
    <location>
        <begin position="25"/>
        <end position="45"/>
    </location>
</feature>
<dbReference type="EMBL" id="FMYM01000003">
    <property type="protein sequence ID" value="SDB91827.1"/>
    <property type="molecule type" value="Genomic_DNA"/>
</dbReference>
<dbReference type="Pfam" id="PF17368">
    <property type="entry name" value="YwcE"/>
    <property type="match status" value="1"/>
</dbReference>
<name>A0A1G6HBZ6_9BACI</name>
<gene>
    <name evidence="2" type="ORF">SAMN05421737_103172</name>
</gene>
<keyword evidence="1" id="KW-0472">Membrane</keyword>
<dbReference type="OrthoDB" id="2680024at2"/>
<evidence type="ECO:0000313" key="3">
    <source>
        <dbReference type="Proteomes" id="UP000242662"/>
    </source>
</evidence>
<dbReference type="Proteomes" id="UP000242662">
    <property type="component" value="Unassembled WGS sequence"/>
</dbReference>